<accession>A0AAN9I6Q2</accession>
<organism evidence="2 3">
    <name type="scientific">Crotalaria pallida</name>
    <name type="common">Smooth rattlebox</name>
    <name type="synonym">Crotalaria striata</name>
    <dbReference type="NCBI Taxonomy" id="3830"/>
    <lineage>
        <taxon>Eukaryota</taxon>
        <taxon>Viridiplantae</taxon>
        <taxon>Streptophyta</taxon>
        <taxon>Embryophyta</taxon>
        <taxon>Tracheophyta</taxon>
        <taxon>Spermatophyta</taxon>
        <taxon>Magnoliopsida</taxon>
        <taxon>eudicotyledons</taxon>
        <taxon>Gunneridae</taxon>
        <taxon>Pentapetalae</taxon>
        <taxon>rosids</taxon>
        <taxon>fabids</taxon>
        <taxon>Fabales</taxon>
        <taxon>Fabaceae</taxon>
        <taxon>Papilionoideae</taxon>
        <taxon>50 kb inversion clade</taxon>
        <taxon>genistoids sensu lato</taxon>
        <taxon>core genistoids</taxon>
        <taxon>Crotalarieae</taxon>
        <taxon>Crotalaria</taxon>
    </lineage>
</organism>
<keyword evidence="1" id="KW-1133">Transmembrane helix</keyword>
<keyword evidence="3" id="KW-1185">Reference proteome</keyword>
<gene>
    <name evidence="2" type="ORF">RIF29_20868</name>
</gene>
<dbReference type="EMBL" id="JAYWIO010000004">
    <property type="protein sequence ID" value="KAK7268177.1"/>
    <property type="molecule type" value="Genomic_DNA"/>
</dbReference>
<protein>
    <submittedName>
        <fullName evidence="2">Uncharacterized protein</fullName>
    </submittedName>
</protein>
<sequence length="183" mass="20262">MIAGAAWVATAGGSNVRGAGASRTERKRVKTKEYFGYILLFSFGAGGPSLIFSLWNIRCSLSLSLTITLELSSHTHTLSLSLSSHHRLSSSRTHSISLVLSHESFSAHFPQQRCLRQRQRQRRRCLSHLRISPSPPPLSSLLNGLDLISVAFPLQSSSSWCLFELIMLLHYDIAPASFISLKQ</sequence>
<evidence type="ECO:0000256" key="1">
    <source>
        <dbReference type="SAM" id="Phobius"/>
    </source>
</evidence>
<proteinExistence type="predicted"/>
<keyword evidence="1" id="KW-0472">Membrane</keyword>
<comment type="caution">
    <text evidence="2">The sequence shown here is derived from an EMBL/GenBank/DDBJ whole genome shotgun (WGS) entry which is preliminary data.</text>
</comment>
<reference evidence="2 3" key="1">
    <citation type="submission" date="2024-01" db="EMBL/GenBank/DDBJ databases">
        <title>The genomes of 5 underutilized Papilionoideae crops provide insights into root nodulation and disease resistanc.</title>
        <authorList>
            <person name="Yuan L."/>
        </authorList>
    </citation>
    <scope>NUCLEOTIDE SEQUENCE [LARGE SCALE GENOMIC DNA]</scope>
    <source>
        <strain evidence="2">ZHUSHIDOU_FW_LH</strain>
        <tissue evidence="2">Leaf</tissue>
    </source>
</reference>
<dbReference type="Proteomes" id="UP001372338">
    <property type="component" value="Unassembled WGS sequence"/>
</dbReference>
<feature type="transmembrane region" description="Helical" evidence="1">
    <location>
        <begin position="34"/>
        <end position="55"/>
    </location>
</feature>
<evidence type="ECO:0000313" key="3">
    <source>
        <dbReference type="Proteomes" id="UP001372338"/>
    </source>
</evidence>
<keyword evidence="1" id="KW-0812">Transmembrane</keyword>
<dbReference type="AlphaFoldDB" id="A0AAN9I6Q2"/>
<name>A0AAN9I6Q2_CROPI</name>
<evidence type="ECO:0000313" key="2">
    <source>
        <dbReference type="EMBL" id="KAK7268177.1"/>
    </source>
</evidence>